<evidence type="ECO:0000256" key="4">
    <source>
        <dbReference type="ARBA" id="ARBA00002788"/>
    </source>
</evidence>
<dbReference type="PANTHER" id="PTHR46244:SF6">
    <property type="entry name" value="PHOSPHOENOLPYRUVATE-PROTEIN PHOSPHOTRANSFERASE"/>
    <property type="match status" value="1"/>
</dbReference>
<comment type="catalytic activity">
    <reaction evidence="2">
        <text>dihydroxyacetone + phosphoenolpyruvate = dihydroxyacetone phosphate + pyruvate</text>
        <dbReference type="Rhea" id="RHEA:18381"/>
        <dbReference type="ChEBI" id="CHEBI:15361"/>
        <dbReference type="ChEBI" id="CHEBI:16016"/>
        <dbReference type="ChEBI" id="CHEBI:57642"/>
        <dbReference type="ChEBI" id="CHEBI:58702"/>
        <dbReference type="EC" id="2.7.1.121"/>
    </reaction>
</comment>
<keyword evidence="13" id="KW-0762">Sugar transport</keyword>
<evidence type="ECO:0000256" key="18">
    <source>
        <dbReference type="ARBA" id="ARBA00022842"/>
    </source>
</evidence>
<dbReference type="InterPro" id="IPR008279">
    <property type="entry name" value="PEP-util_enz_mobile_dom"/>
</dbReference>
<evidence type="ECO:0000256" key="1">
    <source>
        <dbReference type="ARBA" id="ARBA00000683"/>
    </source>
</evidence>
<dbReference type="InterPro" id="IPR000032">
    <property type="entry name" value="HPr-like"/>
</dbReference>
<evidence type="ECO:0000313" key="24">
    <source>
        <dbReference type="Proteomes" id="UP000662857"/>
    </source>
</evidence>
<dbReference type="Proteomes" id="UP000662857">
    <property type="component" value="Chromosome"/>
</dbReference>
<comment type="function">
    <text evidence="4">Component of the dihydroxyacetone kinase complex, which is responsible for the phosphoenolpyruvate (PEP)-dependent phosphorylation of dihydroxyacetone. DhaM serves as the phosphoryl donor. Is phosphorylated by phosphoenolpyruvate in an EI- and HPr-dependent reaction, and a phosphorelay system on histidine residues finally leads to phosphoryl transfer to DhaL and dihydroxyacetone.</text>
</comment>
<evidence type="ECO:0000256" key="12">
    <source>
        <dbReference type="ARBA" id="ARBA00022490"/>
    </source>
</evidence>
<dbReference type="InterPro" id="IPR006318">
    <property type="entry name" value="PTS_EI-like"/>
</dbReference>
<sequence length="832" mass="84796">MVGIVVVAHSYPLAQAAVGLAREMAPGDEVAIAVAAGLDETTLGTDATQIQAAIESVAGPAGVLVLMDLGSAVLSAELALELLDPEVREQVLLCPAPLVEGLVVAVVAAAGGAALAEVAAEATGALAGKQEHLAGPAPAAGEQRAEEPAVVETFTVTNPHGLHARPAARLVAELRDVAAQVTLRNLTTGAGPVPANSLSRVSTLGALPDHEVEVAASGPEAPTAVERVLALAARGFDDPAPPAPPAGATEPVAEPAAAGPSAAEPAAAEPLTAGSGGPLPASPGIGIGPIWTPEPPPLTLPDRPAGDPASEADRLREAVGQVRRETQEVRDRTARELGEQDAAIFDAHVALLDDAELLDQVREQIEAGAPVERAWAEVLGGLAEQFAALPDPYQRARAADVQAVTEQVLRALLGVASGFVSHDGVLVAADLTPGEVSQLDADLVAGIVLAHGSPTAHSAILARSRRIPMLVAVGAGVLDLPVRTVVALDGQRGELVVDPDPATRERFAGRAREWAEREATARAAAGAPANTRDGVTIEVAANLGTVTDAAEAAAAGADAAGLVRTEFLFVNRAEPPSVSEQERAYRELAEGLGHRPLTLRTLDVGGDKPVPFLPTGQEANPFLGLRGIRLSLARPEILRDQLVAACRVAHDSPVRLMFPMVATRDEVTAALALLDEAITVVGAGRPAGLEVGIMVEVPAAALRVAAFAPLVDFVSIGTNDLTQYTLAAERGNPSVAALADPLDPAVLRLIDEVCRAAPSSVRVAVCGELAADEVAVPVLVGLGVRELSVVPAAVPMVKQAVRQVDLAAAVPLAARAVTLPSAAEVRTLLAGD</sequence>
<evidence type="ECO:0000256" key="14">
    <source>
        <dbReference type="ARBA" id="ARBA00022679"/>
    </source>
</evidence>
<dbReference type="Gene3D" id="3.30.1340.10">
    <property type="entry name" value="HPr-like"/>
    <property type="match status" value="1"/>
</dbReference>
<evidence type="ECO:0000256" key="11">
    <source>
        <dbReference type="ARBA" id="ARBA00022448"/>
    </source>
</evidence>
<dbReference type="PROSITE" id="PS00369">
    <property type="entry name" value="PTS_HPR_HIS"/>
    <property type="match status" value="1"/>
</dbReference>
<protein>
    <recommendedName>
        <fullName evidence="10">Phosphocarrier protein HPr</fullName>
        <ecNumber evidence="8">2.7.1.121</ecNumber>
        <ecNumber evidence="9">2.7.3.9</ecNumber>
    </recommendedName>
</protein>
<keyword evidence="16" id="KW-0479">Metal-binding</keyword>
<evidence type="ECO:0000256" key="5">
    <source>
        <dbReference type="ARBA" id="ARBA00003681"/>
    </source>
</evidence>
<dbReference type="InterPro" id="IPR008731">
    <property type="entry name" value="PTS_EIN"/>
</dbReference>
<comment type="catalytic activity">
    <reaction evidence="1">
        <text>L-histidyl-[protein] + phosphoenolpyruvate = N(pros)-phospho-L-histidyl-[protein] + pyruvate</text>
        <dbReference type="Rhea" id="RHEA:23880"/>
        <dbReference type="Rhea" id="RHEA-COMP:9745"/>
        <dbReference type="Rhea" id="RHEA-COMP:9746"/>
        <dbReference type="ChEBI" id="CHEBI:15361"/>
        <dbReference type="ChEBI" id="CHEBI:29979"/>
        <dbReference type="ChEBI" id="CHEBI:58702"/>
        <dbReference type="ChEBI" id="CHEBI:64837"/>
        <dbReference type="EC" id="2.7.3.9"/>
    </reaction>
</comment>
<dbReference type="CDD" id="cd00367">
    <property type="entry name" value="PTS-HPr_like"/>
    <property type="match status" value="1"/>
</dbReference>
<dbReference type="SUPFAM" id="SSF55594">
    <property type="entry name" value="HPr-like"/>
    <property type="match status" value="1"/>
</dbReference>
<keyword evidence="17" id="KW-0418">Kinase</keyword>
<comment type="similarity">
    <text evidence="7">Belongs to the PEP-utilizing enzyme family.</text>
</comment>
<dbReference type="NCBIfam" id="TIGR02364">
    <property type="entry name" value="dha_pts"/>
    <property type="match status" value="1"/>
</dbReference>
<keyword evidence="11" id="KW-0813">Transport</keyword>
<dbReference type="InterPro" id="IPR004701">
    <property type="entry name" value="PTS_EIIA_man-typ"/>
</dbReference>
<dbReference type="EMBL" id="CP070499">
    <property type="protein sequence ID" value="QSB13391.1"/>
    <property type="molecule type" value="Genomic_DNA"/>
</dbReference>
<organism evidence="23 24">
    <name type="scientific">Natronosporangium hydrolyticum</name>
    <dbReference type="NCBI Taxonomy" id="2811111"/>
    <lineage>
        <taxon>Bacteria</taxon>
        <taxon>Bacillati</taxon>
        <taxon>Actinomycetota</taxon>
        <taxon>Actinomycetes</taxon>
        <taxon>Micromonosporales</taxon>
        <taxon>Micromonosporaceae</taxon>
        <taxon>Natronosporangium</taxon>
    </lineage>
</organism>
<dbReference type="InterPro" id="IPR050499">
    <property type="entry name" value="PEP-utilizing_PTS_enzyme"/>
</dbReference>
<evidence type="ECO:0000256" key="9">
    <source>
        <dbReference type="ARBA" id="ARBA00012232"/>
    </source>
</evidence>
<comment type="function">
    <text evidence="5">General (non sugar-specific) component of the phosphoenolpyruvate-dependent sugar phosphotransferase system (sugar PTS). This major carbohydrate active-transport system catalyzes the phosphorylation of incoming sugar substrates concomitantly with their translocation across the cell membrane. The phosphoryl group from phosphoenolpyruvate (PEP) is transferred to the phosphoryl carrier protein HPr by enzyme I. Phospho-HPr then transfers it to the PTS EIIA domain.</text>
</comment>
<keyword evidence="24" id="KW-1185">Reference proteome</keyword>
<evidence type="ECO:0000256" key="2">
    <source>
        <dbReference type="ARBA" id="ARBA00001113"/>
    </source>
</evidence>
<keyword evidence="15" id="KW-0598">Phosphotransferase system</keyword>
<dbReference type="PROSITE" id="PS00742">
    <property type="entry name" value="PEP_ENZYMES_2"/>
    <property type="match status" value="1"/>
</dbReference>
<dbReference type="SUPFAM" id="SSF47831">
    <property type="entry name" value="Enzyme I of the PEP:sugar phosphotransferase system HPr-binding (sub)domain"/>
    <property type="match status" value="1"/>
</dbReference>
<feature type="region of interest" description="Disordered" evidence="20">
    <location>
        <begin position="235"/>
        <end position="314"/>
    </location>
</feature>
<feature type="compositionally biased region" description="Low complexity" evidence="20">
    <location>
        <begin position="278"/>
        <end position="291"/>
    </location>
</feature>
<reference evidence="23" key="1">
    <citation type="submission" date="2021-02" db="EMBL/GenBank/DDBJ databases">
        <title>Natrosporangium hydrolyticum gen. nov., sp. nov, a haloalkaliphilic actinobacterium from a soda solonchak soil.</title>
        <authorList>
            <person name="Sorokin D.Y."/>
            <person name="Khijniak T.V."/>
            <person name="Zakharycheva A.P."/>
            <person name="Boueva O.V."/>
            <person name="Ariskina E.V."/>
            <person name="Hahnke R.L."/>
            <person name="Bunk B."/>
            <person name="Sproer C."/>
            <person name="Schumann P."/>
            <person name="Evtushenko L.I."/>
            <person name="Kublanov I.V."/>
        </authorList>
    </citation>
    <scope>NUCLEOTIDE SEQUENCE</scope>
    <source>
        <strain evidence="23">DSM 106523</strain>
    </source>
</reference>
<feature type="domain" description="HPr" evidence="22">
    <location>
        <begin position="149"/>
        <end position="239"/>
    </location>
</feature>
<comment type="cofactor">
    <cofactor evidence="3">
        <name>Mg(2+)</name>
        <dbReference type="ChEBI" id="CHEBI:18420"/>
    </cofactor>
</comment>
<evidence type="ECO:0000259" key="21">
    <source>
        <dbReference type="PROSITE" id="PS51096"/>
    </source>
</evidence>
<dbReference type="RefSeq" id="WP_239675472.1">
    <property type="nucleotide sequence ID" value="NZ_CP070499.1"/>
</dbReference>
<feature type="compositionally biased region" description="Low complexity" evidence="20">
    <location>
        <begin position="246"/>
        <end position="270"/>
    </location>
</feature>
<dbReference type="PANTHER" id="PTHR46244">
    <property type="entry name" value="PHOSPHOENOLPYRUVATE-PROTEIN PHOSPHOTRANSFERASE"/>
    <property type="match status" value="1"/>
</dbReference>
<evidence type="ECO:0000259" key="22">
    <source>
        <dbReference type="PROSITE" id="PS51350"/>
    </source>
</evidence>
<evidence type="ECO:0000256" key="6">
    <source>
        <dbReference type="ARBA" id="ARBA00004496"/>
    </source>
</evidence>
<dbReference type="InterPro" id="IPR023151">
    <property type="entry name" value="PEP_util_CS"/>
</dbReference>
<dbReference type="GO" id="GO:0046872">
    <property type="term" value="F:metal ion binding"/>
    <property type="evidence" value="ECO:0007669"/>
    <property type="project" value="UniProtKB-KW"/>
</dbReference>
<comment type="subunit">
    <text evidence="19">Homodimer. The dihydroxyacetone kinase complex is composed of a homodimer of DhaM, a homodimer of DhaK and the subunit DhaL.</text>
</comment>
<dbReference type="GO" id="GO:0008965">
    <property type="term" value="F:phosphoenolpyruvate-protein phosphotransferase activity"/>
    <property type="evidence" value="ECO:0007669"/>
    <property type="project" value="UniProtKB-EC"/>
</dbReference>
<dbReference type="KEGG" id="nhy:JQS43_17430"/>
<evidence type="ECO:0000256" key="10">
    <source>
        <dbReference type="ARBA" id="ARBA00020422"/>
    </source>
</evidence>
<proteinExistence type="inferred from homology"/>
<dbReference type="Gene3D" id="3.40.50.510">
    <property type="entry name" value="Phosphotransferase system, mannose-type IIA component"/>
    <property type="match status" value="1"/>
</dbReference>
<dbReference type="EC" id="2.7.1.121" evidence="8"/>
<keyword evidence="14 23" id="KW-0808">Transferase</keyword>
<dbReference type="InterPro" id="IPR036662">
    <property type="entry name" value="PTS_EIIA_man-typ_sf"/>
</dbReference>
<dbReference type="PRINTS" id="PR01736">
    <property type="entry name" value="PHPHTRNFRASE"/>
</dbReference>
<dbReference type="Pfam" id="PF03610">
    <property type="entry name" value="EIIA-man"/>
    <property type="match status" value="1"/>
</dbReference>
<comment type="subcellular location">
    <subcellularLocation>
        <location evidence="6">Cytoplasm</location>
    </subcellularLocation>
</comment>
<dbReference type="GO" id="GO:0047324">
    <property type="term" value="F:phosphoenolpyruvate-glycerone phosphotransferase activity"/>
    <property type="evidence" value="ECO:0007669"/>
    <property type="project" value="UniProtKB-EC"/>
</dbReference>
<evidence type="ECO:0000256" key="3">
    <source>
        <dbReference type="ARBA" id="ARBA00001946"/>
    </source>
</evidence>
<accession>A0A895Y7Q8</accession>
<dbReference type="Pfam" id="PF02896">
    <property type="entry name" value="PEP-utilizers_C"/>
    <property type="match status" value="1"/>
</dbReference>
<dbReference type="SUPFAM" id="SSF51621">
    <property type="entry name" value="Phosphoenolpyruvate/pyruvate domain"/>
    <property type="match status" value="1"/>
</dbReference>
<evidence type="ECO:0000313" key="23">
    <source>
        <dbReference type="EMBL" id="QSB13391.1"/>
    </source>
</evidence>
<dbReference type="PROSITE" id="PS51350">
    <property type="entry name" value="PTS_HPR_DOM"/>
    <property type="match status" value="1"/>
</dbReference>
<evidence type="ECO:0000256" key="7">
    <source>
        <dbReference type="ARBA" id="ARBA00007837"/>
    </source>
</evidence>
<dbReference type="Pfam" id="PF00381">
    <property type="entry name" value="PTS-HPr"/>
    <property type="match status" value="1"/>
</dbReference>
<dbReference type="InterPro" id="IPR036618">
    <property type="entry name" value="PtsI_HPr-bd_sf"/>
</dbReference>
<dbReference type="GO" id="GO:0005737">
    <property type="term" value="C:cytoplasm"/>
    <property type="evidence" value="ECO:0007669"/>
    <property type="project" value="UniProtKB-SubCell"/>
</dbReference>
<evidence type="ECO:0000256" key="15">
    <source>
        <dbReference type="ARBA" id="ARBA00022683"/>
    </source>
</evidence>
<dbReference type="Gene3D" id="3.50.30.10">
    <property type="entry name" value="Phosphohistidine domain"/>
    <property type="match status" value="1"/>
</dbReference>
<gene>
    <name evidence="23" type="primary">ptsP</name>
    <name evidence="23" type="ORF">JQS43_17430</name>
</gene>
<evidence type="ECO:0000256" key="8">
    <source>
        <dbReference type="ARBA" id="ARBA00012095"/>
    </source>
</evidence>
<dbReference type="InterPro" id="IPR000121">
    <property type="entry name" value="PEP_util_C"/>
</dbReference>
<evidence type="ECO:0000256" key="13">
    <source>
        <dbReference type="ARBA" id="ARBA00022597"/>
    </source>
</evidence>
<evidence type="ECO:0000256" key="16">
    <source>
        <dbReference type="ARBA" id="ARBA00022723"/>
    </source>
</evidence>
<dbReference type="InterPro" id="IPR001020">
    <property type="entry name" value="PTS_HPr_His_P_site"/>
</dbReference>
<feature type="domain" description="PTS EIIA type-4" evidence="21">
    <location>
        <begin position="1"/>
        <end position="133"/>
    </location>
</feature>
<dbReference type="NCBIfam" id="TIGR01417">
    <property type="entry name" value="PTS_I_fam"/>
    <property type="match status" value="1"/>
</dbReference>
<dbReference type="EC" id="2.7.3.9" evidence="9"/>
<evidence type="ECO:0000256" key="17">
    <source>
        <dbReference type="ARBA" id="ARBA00022777"/>
    </source>
</evidence>
<dbReference type="SUPFAM" id="SSF52009">
    <property type="entry name" value="Phosphohistidine domain"/>
    <property type="match status" value="1"/>
</dbReference>
<dbReference type="InterPro" id="IPR035895">
    <property type="entry name" value="HPr-like_sf"/>
</dbReference>
<dbReference type="Gene3D" id="1.10.274.10">
    <property type="entry name" value="PtsI, HPr-binding domain"/>
    <property type="match status" value="1"/>
</dbReference>
<dbReference type="AlphaFoldDB" id="A0A895Y7Q8"/>
<dbReference type="InterPro" id="IPR036637">
    <property type="entry name" value="Phosphohistidine_dom_sf"/>
</dbReference>
<dbReference type="SUPFAM" id="SSF53062">
    <property type="entry name" value="PTS system fructose IIA component-like"/>
    <property type="match status" value="1"/>
</dbReference>
<keyword evidence="18" id="KW-0460">Magnesium</keyword>
<dbReference type="PROSITE" id="PS51096">
    <property type="entry name" value="PTS_EIIA_TYPE_4"/>
    <property type="match status" value="1"/>
</dbReference>
<dbReference type="GO" id="GO:0009401">
    <property type="term" value="P:phosphoenolpyruvate-dependent sugar phosphotransferase system"/>
    <property type="evidence" value="ECO:0007669"/>
    <property type="project" value="UniProtKB-KW"/>
</dbReference>
<dbReference type="InterPro" id="IPR040442">
    <property type="entry name" value="Pyrv_kinase-like_dom_sf"/>
</dbReference>
<evidence type="ECO:0000256" key="19">
    <source>
        <dbReference type="ARBA" id="ARBA00046577"/>
    </source>
</evidence>
<dbReference type="GO" id="GO:0016020">
    <property type="term" value="C:membrane"/>
    <property type="evidence" value="ECO:0007669"/>
    <property type="project" value="InterPro"/>
</dbReference>
<dbReference type="Pfam" id="PF05524">
    <property type="entry name" value="PEP-utilisers_N"/>
    <property type="match status" value="1"/>
</dbReference>
<dbReference type="Pfam" id="PF00391">
    <property type="entry name" value="PEP-utilizers"/>
    <property type="match status" value="1"/>
</dbReference>
<evidence type="ECO:0000256" key="20">
    <source>
        <dbReference type="SAM" id="MobiDB-lite"/>
    </source>
</evidence>
<keyword evidence="12" id="KW-0963">Cytoplasm</keyword>
<dbReference type="Gene3D" id="3.20.20.60">
    <property type="entry name" value="Phosphoenolpyruvate-binding domains"/>
    <property type="match status" value="1"/>
</dbReference>
<dbReference type="InterPro" id="IPR015813">
    <property type="entry name" value="Pyrv/PenolPyrv_kinase-like_dom"/>
</dbReference>
<name>A0A895Y7Q8_9ACTN</name>
<dbReference type="InterPro" id="IPR012844">
    <property type="entry name" value="DhaM_N"/>
</dbReference>